<feature type="non-terminal residue" evidence="2">
    <location>
        <position position="1"/>
    </location>
</feature>
<feature type="domain" description="Homing endonuclease LAGLIDADG" evidence="1">
    <location>
        <begin position="179"/>
        <end position="270"/>
    </location>
</feature>
<dbReference type="InterPro" id="IPR027434">
    <property type="entry name" value="Homing_endonucl"/>
</dbReference>
<dbReference type="PANTHER" id="PTHR36181:SF2">
    <property type="entry name" value="INTRON-ENCODED ENDONUCLEASE AI3-RELATED"/>
    <property type="match status" value="1"/>
</dbReference>
<feature type="domain" description="Homing endonuclease LAGLIDADG" evidence="1">
    <location>
        <begin position="46"/>
        <end position="139"/>
    </location>
</feature>
<dbReference type="Gene3D" id="3.10.28.10">
    <property type="entry name" value="Homing endonucleases"/>
    <property type="match status" value="2"/>
</dbReference>
<dbReference type="Pfam" id="PF00961">
    <property type="entry name" value="LAGLIDADG_1"/>
    <property type="match status" value="2"/>
</dbReference>
<dbReference type="GO" id="GO:0005739">
    <property type="term" value="C:mitochondrion"/>
    <property type="evidence" value="ECO:0007669"/>
    <property type="project" value="UniProtKB-ARBA"/>
</dbReference>
<keyword evidence="2" id="KW-0496">Mitochondrion</keyword>
<dbReference type="GO" id="GO:0004519">
    <property type="term" value="F:endonuclease activity"/>
    <property type="evidence" value="ECO:0007669"/>
    <property type="project" value="InterPro"/>
</dbReference>
<accession>Q85MA9</accession>
<name>Q85MA9_9FUNG</name>
<dbReference type="InterPro" id="IPR004860">
    <property type="entry name" value="LAGLIDADG_dom"/>
</dbReference>
<organism evidence="2">
    <name type="scientific">Monoblepharella sp. JEL15</name>
    <dbReference type="NCBI Taxonomy" id="224130"/>
    <lineage>
        <taxon>Eukaryota</taxon>
        <taxon>Fungi</taxon>
        <taxon>Fungi incertae sedis</taxon>
        <taxon>Chytridiomycota</taxon>
        <taxon>Chytridiomycota incertae sedis</taxon>
        <taxon>Monoblepharidomycetes</taxon>
        <taxon>Monoblepharidales</taxon>
        <taxon>Monoblepharidaceae</taxon>
        <taxon>Monoblepharella</taxon>
    </lineage>
</organism>
<reference evidence="2" key="1">
    <citation type="submission" date="2002-11" db="EMBL/GenBank/DDBJ databases">
        <authorList>
            <person name="Lang F.B.F."/>
        </authorList>
    </citation>
    <scope>NUCLEOTIDE SEQUENCE</scope>
    <source>
        <strain evidence="2">JEL15</strain>
    </source>
</reference>
<evidence type="ECO:0000259" key="1">
    <source>
        <dbReference type="Pfam" id="PF00961"/>
    </source>
</evidence>
<dbReference type="GeneID" id="806830"/>
<dbReference type="AlphaFoldDB" id="Q85MA9"/>
<reference evidence="2" key="2">
    <citation type="journal article" date="2003" name="Nucleic Acids Res.">
        <title>Evolution of monoblepharidalean fungi based on complete mitochondrial genome sequences.</title>
        <authorList>
            <person name="Bullerwell C.E."/>
            <person name="Forget L."/>
            <person name="Lang B.F."/>
        </authorList>
    </citation>
    <scope>NUCLEOTIDE SEQUENCE</scope>
    <source>
        <strain evidence="2">JEL15</strain>
    </source>
</reference>
<geneLocation type="mitochondrion" evidence="2"/>
<dbReference type="InterPro" id="IPR051289">
    <property type="entry name" value="LAGLIDADG_Endonuclease"/>
</dbReference>
<dbReference type="RefSeq" id="NP_803528.1">
    <property type="nucleotide sequence ID" value="NC_004624.1"/>
</dbReference>
<sequence>KMLNMDFYSSPLSLFLPFTFNLARNQKVQSPPIYFMITPKYVQQFWVGLMDGDGSIQVNHNAPSSIGLRMTIKLKDTPANRGMLNIIAEHVGGKHRPDGSKGEFYRWVVDSQIRCNEIITRIYDVYPPLHKRMVNKLAFMRECIRTNDHVWFMKNREHMNTYAGSFILPSNPIYLPAWISGFIEAEGSFNTRSNGNHSFSITQKDNPHLLHYIRDYFMISPPVSLHETQSKGLSRLEVYEQATLLRIINHFDKYPLLGDKAISFAKWAELVKLRTK</sequence>
<dbReference type="SUPFAM" id="SSF55608">
    <property type="entry name" value="Homing endonucleases"/>
    <property type="match status" value="2"/>
</dbReference>
<proteinExistence type="predicted"/>
<protein>
    <submittedName>
        <fullName evidence="2">Orf276</fullName>
    </submittedName>
</protein>
<dbReference type="PANTHER" id="PTHR36181">
    <property type="entry name" value="INTRON-ENCODED ENDONUCLEASE AI3-RELATED"/>
    <property type="match status" value="1"/>
</dbReference>
<evidence type="ECO:0000313" key="2">
    <source>
        <dbReference type="EMBL" id="AAO64973.1"/>
    </source>
</evidence>
<gene>
    <name evidence="2" type="primary">orf276</name>
</gene>
<dbReference type="EMBL" id="AY182007">
    <property type="protein sequence ID" value="AAO64973.1"/>
    <property type="molecule type" value="Genomic_DNA"/>
</dbReference>